<proteinExistence type="predicted"/>
<dbReference type="EMBL" id="BKCJ010197274">
    <property type="protein sequence ID" value="GEY65412.1"/>
    <property type="molecule type" value="Genomic_DNA"/>
</dbReference>
<organism evidence="1">
    <name type="scientific">Tanacetum cinerariifolium</name>
    <name type="common">Dalmatian daisy</name>
    <name type="synonym">Chrysanthemum cinerariifolium</name>
    <dbReference type="NCBI Taxonomy" id="118510"/>
    <lineage>
        <taxon>Eukaryota</taxon>
        <taxon>Viridiplantae</taxon>
        <taxon>Streptophyta</taxon>
        <taxon>Embryophyta</taxon>
        <taxon>Tracheophyta</taxon>
        <taxon>Spermatophyta</taxon>
        <taxon>Magnoliopsida</taxon>
        <taxon>eudicotyledons</taxon>
        <taxon>Gunneridae</taxon>
        <taxon>Pentapetalae</taxon>
        <taxon>asterids</taxon>
        <taxon>campanulids</taxon>
        <taxon>Asterales</taxon>
        <taxon>Asteraceae</taxon>
        <taxon>Asteroideae</taxon>
        <taxon>Anthemideae</taxon>
        <taxon>Anthemidinae</taxon>
        <taxon>Tanacetum</taxon>
    </lineage>
</organism>
<gene>
    <name evidence="1" type="ORF">Tci_437386</name>
</gene>
<sequence length="31" mass="3789">MKMAMTFKTYEKMRAHIFLEGYSYVLRNLSK</sequence>
<comment type="caution">
    <text evidence="1">The sequence shown here is derived from an EMBL/GenBank/DDBJ whole genome shotgun (WGS) entry which is preliminary data.</text>
</comment>
<dbReference type="AlphaFoldDB" id="A0A699HT75"/>
<evidence type="ECO:0000313" key="1">
    <source>
        <dbReference type="EMBL" id="GEY65412.1"/>
    </source>
</evidence>
<protein>
    <submittedName>
        <fullName evidence="1">Uncharacterized protein</fullName>
    </submittedName>
</protein>
<feature type="non-terminal residue" evidence="1">
    <location>
        <position position="31"/>
    </location>
</feature>
<name>A0A699HT75_TANCI</name>
<reference evidence="1" key="1">
    <citation type="journal article" date="2019" name="Sci. Rep.">
        <title>Draft genome of Tanacetum cinerariifolium, the natural source of mosquito coil.</title>
        <authorList>
            <person name="Yamashiro T."/>
            <person name="Shiraishi A."/>
            <person name="Satake H."/>
            <person name="Nakayama K."/>
        </authorList>
    </citation>
    <scope>NUCLEOTIDE SEQUENCE</scope>
</reference>
<accession>A0A699HT75</accession>